<protein>
    <submittedName>
        <fullName evidence="2">Uncharacterized protein</fullName>
    </submittedName>
</protein>
<name>A0A9W9DVE8_9AGAR</name>
<proteinExistence type="predicted"/>
<feature type="compositionally biased region" description="Basic and acidic residues" evidence="1">
    <location>
        <begin position="36"/>
        <end position="70"/>
    </location>
</feature>
<accession>A0A9W9DVE8</accession>
<feature type="compositionally biased region" description="Basic and acidic residues" evidence="1">
    <location>
        <begin position="12"/>
        <end position="29"/>
    </location>
</feature>
<feature type="region of interest" description="Disordered" evidence="1">
    <location>
        <begin position="1"/>
        <end position="274"/>
    </location>
</feature>
<feature type="region of interest" description="Disordered" evidence="1">
    <location>
        <begin position="301"/>
        <end position="440"/>
    </location>
</feature>
<evidence type="ECO:0000256" key="1">
    <source>
        <dbReference type="SAM" id="MobiDB-lite"/>
    </source>
</evidence>
<evidence type="ECO:0000313" key="3">
    <source>
        <dbReference type="Proteomes" id="UP001150266"/>
    </source>
</evidence>
<feature type="compositionally biased region" description="Basic and acidic residues" evidence="1">
    <location>
        <begin position="101"/>
        <end position="111"/>
    </location>
</feature>
<gene>
    <name evidence="2" type="ORF">J3R30DRAFT_3696225</name>
</gene>
<feature type="compositionally biased region" description="Pro residues" evidence="1">
    <location>
        <begin position="90"/>
        <end position="100"/>
    </location>
</feature>
<reference evidence="2" key="1">
    <citation type="submission" date="2022-08" db="EMBL/GenBank/DDBJ databases">
        <title>A Global Phylogenomic Analysis of the Shiitake Genus Lentinula.</title>
        <authorList>
            <consortium name="DOE Joint Genome Institute"/>
            <person name="Sierra-Patev S."/>
            <person name="Min B."/>
            <person name="Naranjo-Ortiz M."/>
            <person name="Looney B."/>
            <person name="Konkel Z."/>
            <person name="Slot J.C."/>
            <person name="Sakamoto Y."/>
            <person name="Steenwyk J.L."/>
            <person name="Rokas A."/>
            <person name="Carro J."/>
            <person name="Camarero S."/>
            <person name="Ferreira P."/>
            <person name="Molpeceres G."/>
            <person name="Ruiz-Duenas F.J."/>
            <person name="Serrano A."/>
            <person name="Henrissat B."/>
            <person name="Drula E."/>
            <person name="Hughes K.W."/>
            <person name="Mata J.L."/>
            <person name="Ishikawa N.K."/>
            <person name="Vargas-Isla R."/>
            <person name="Ushijima S."/>
            <person name="Smith C.A."/>
            <person name="Ahrendt S."/>
            <person name="Andreopoulos W."/>
            <person name="He G."/>
            <person name="Labutti K."/>
            <person name="Lipzen A."/>
            <person name="Ng V."/>
            <person name="Riley R."/>
            <person name="Sandor L."/>
            <person name="Barry K."/>
            <person name="Martinez A.T."/>
            <person name="Xiao Y."/>
            <person name="Gibbons J.G."/>
            <person name="Terashima K."/>
            <person name="Grigoriev I.V."/>
            <person name="Hibbett D.S."/>
        </authorList>
    </citation>
    <scope>NUCLEOTIDE SEQUENCE</scope>
    <source>
        <strain evidence="2">JLM2183</strain>
    </source>
</reference>
<keyword evidence="3" id="KW-1185">Reference proteome</keyword>
<feature type="compositionally biased region" description="Basic residues" evidence="1">
    <location>
        <begin position="119"/>
        <end position="143"/>
    </location>
</feature>
<dbReference type="AlphaFoldDB" id="A0A9W9DVE8"/>
<dbReference type="OrthoDB" id="3269397at2759"/>
<sequence length="550" mass="62895">MAGLPPRPTFTPERRSSPPLRRRERDDRPYPQSHTFEQRRDDYRRDRDRDYDRGRRSPPRWDDRDRDRRGPPPPGYRDSSGERGRMRGPPRTPPRSPPRPPYDRDRDRDRFPPGNRYRSPPRRRPSPPPTHRGRRFSRSRSPPRRYSLSPPTRSPPRRHARAVSPMRAPGSSRFRSRSPRYPPPKRVKLGSHSIGSPATRSPERIRYRSQSRDSRYRAPSRDRKRSSPGPPQERRPRRDPDSPRDEGEIREYDTPERDRPATLVREPPPSLPVLEEIKVSIPSTRAIPHPPLPKIVVENDIKPKSPVPEPAPISLLPNSLPPTPQAPVKQPIRSLSPPKHPRNWSESRPSESSLFIPPSIRRGRGRGSSAPYRGGTYRGGGPPDAPRAPRNRGPSQASVEQEHQPETTIASTGVDSAPSPAGTSKSKAETPPSAPPVEPEDSIEQLLKWVNEKLIVTDMIQEERKMMDRSKVLRDEYLVAHQHTHQLILDHYKITNSAHRALHEFEMANLELKHSQLRRQGLNKQQELARLGLLGMDYEPDGSGISTPGW</sequence>
<evidence type="ECO:0000313" key="2">
    <source>
        <dbReference type="EMBL" id="KAJ4488449.1"/>
    </source>
</evidence>
<comment type="caution">
    <text evidence="2">The sequence shown here is derived from an EMBL/GenBank/DDBJ whole genome shotgun (WGS) entry which is preliminary data.</text>
</comment>
<dbReference type="Proteomes" id="UP001150266">
    <property type="component" value="Unassembled WGS sequence"/>
</dbReference>
<feature type="compositionally biased region" description="Basic residues" evidence="1">
    <location>
        <begin position="174"/>
        <end position="189"/>
    </location>
</feature>
<feature type="compositionally biased region" description="Basic and acidic residues" evidence="1">
    <location>
        <begin position="201"/>
        <end position="221"/>
    </location>
</feature>
<feature type="compositionally biased region" description="Basic and acidic residues" evidence="1">
    <location>
        <begin position="232"/>
        <end position="260"/>
    </location>
</feature>
<organism evidence="2 3">
    <name type="scientific">Lentinula aciculospora</name>
    <dbReference type="NCBI Taxonomy" id="153920"/>
    <lineage>
        <taxon>Eukaryota</taxon>
        <taxon>Fungi</taxon>
        <taxon>Dikarya</taxon>
        <taxon>Basidiomycota</taxon>
        <taxon>Agaricomycotina</taxon>
        <taxon>Agaricomycetes</taxon>
        <taxon>Agaricomycetidae</taxon>
        <taxon>Agaricales</taxon>
        <taxon>Marasmiineae</taxon>
        <taxon>Omphalotaceae</taxon>
        <taxon>Lentinula</taxon>
    </lineage>
</organism>
<dbReference type="EMBL" id="JAOTPV010000002">
    <property type="protein sequence ID" value="KAJ4488449.1"/>
    <property type="molecule type" value="Genomic_DNA"/>
</dbReference>